<proteinExistence type="predicted"/>
<evidence type="ECO:0000313" key="1">
    <source>
        <dbReference type="EMBL" id="KAL1409251.1"/>
    </source>
</evidence>
<accession>A0ABR3Q3M5</accession>
<sequence>MTTPTNVPSCPTTTINNIIYHSDFSYPSSLPLFASRDGVHFRFSIDVFAEWSPSFWHLVDTGTLPNSGSDDDPITLDAGCHGLALALATMRDDENPSSPLGVNPFPSALGLRQFVAIMGRLDLKDVGVQLLDTIDKEELQDHPLEWLVIAAASGITDLTAPTRACLPGNLDEKLAKHGWALKCLEKSFPRALAALYKTEAEWERRVFKASNAIGNLLSDVQKAKHKPNKDEPVTVQLNNMELARLLLRRMTLED</sequence>
<dbReference type="GeneID" id="95987127"/>
<dbReference type="EMBL" id="JBBXJM010000004">
    <property type="protein sequence ID" value="KAL1409251.1"/>
    <property type="molecule type" value="Genomic_DNA"/>
</dbReference>
<evidence type="ECO:0000313" key="2">
    <source>
        <dbReference type="Proteomes" id="UP001565368"/>
    </source>
</evidence>
<organism evidence="1 2">
    <name type="scientific">Vanrija albida</name>
    <dbReference type="NCBI Taxonomy" id="181172"/>
    <lineage>
        <taxon>Eukaryota</taxon>
        <taxon>Fungi</taxon>
        <taxon>Dikarya</taxon>
        <taxon>Basidiomycota</taxon>
        <taxon>Agaricomycotina</taxon>
        <taxon>Tremellomycetes</taxon>
        <taxon>Trichosporonales</taxon>
        <taxon>Trichosporonaceae</taxon>
        <taxon>Vanrija</taxon>
    </lineage>
</organism>
<comment type="caution">
    <text evidence="1">The sequence shown here is derived from an EMBL/GenBank/DDBJ whole genome shotgun (WGS) entry which is preliminary data.</text>
</comment>
<dbReference type="Proteomes" id="UP001565368">
    <property type="component" value="Unassembled WGS sequence"/>
</dbReference>
<protein>
    <submittedName>
        <fullName evidence="1">Uncharacterized protein</fullName>
    </submittedName>
</protein>
<reference evidence="1 2" key="1">
    <citation type="submission" date="2023-08" db="EMBL/GenBank/DDBJ databases">
        <title>Annotated Genome Sequence of Vanrija albida AlHP1.</title>
        <authorList>
            <person name="Herzog R."/>
        </authorList>
    </citation>
    <scope>NUCLEOTIDE SEQUENCE [LARGE SCALE GENOMIC DNA]</scope>
    <source>
        <strain evidence="1 2">AlHP1</strain>
    </source>
</reference>
<gene>
    <name evidence="1" type="ORF">Q8F55_006084</name>
</gene>
<dbReference type="RefSeq" id="XP_069209195.1">
    <property type="nucleotide sequence ID" value="XM_069354553.1"/>
</dbReference>
<name>A0ABR3Q3M5_9TREE</name>
<keyword evidence="2" id="KW-1185">Reference proteome</keyword>